<feature type="transmembrane region" description="Helical" evidence="7">
    <location>
        <begin position="116"/>
        <end position="134"/>
    </location>
</feature>
<keyword evidence="3 7" id="KW-0812">Transmembrane</keyword>
<dbReference type="EMBL" id="JXXN02000972">
    <property type="protein sequence ID" value="THD25837.1"/>
    <property type="molecule type" value="Genomic_DNA"/>
</dbReference>
<dbReference type="GO" id="GO:0005783">
    <property type="term" value="C:endoplasmic reticulum"/>
    <property type="evidence" value="ECO:0007669"/>
    <property type="project" value="GOC"/>
</dbReference>
<protein>
    <recommendedName>
        <fullName evidence="6">Protein RER1</fullName>
    </recommendedName>
</protein>
<dbReference type="InterPro" id="IPR004932">
    <property type="entry name" value="Rer1"/>
</dbReference>
<organism evidence="8 9">
    <name type="scientific">Fasciola hepatica</name>
    <name type="common">Liver fluke</name>
    <dbReference type="NCBI Taxonomy" id="6192"/>
    <lineage>
        <taxon>Eukaryota</taxon>
        <taxon>Metazoa</taxon>
        <taxon>Spiralia</taxon>
        <taxon>Lophotrochozoa</taxon>
        <taxon>Platyhelminthes</taxon>
        <taxon>Trematoda</taxon>
        <taxon>Digenea</taxon>
        <taxon>Plagiorchiida</taxon>
        <taxon>Echinostomata</taxon>
        <taxon>Echinostomatoidea</taxon>
        <taxon>Fasciolidae</taxon>
        <taxon>Fasciola</taxon>
    </lineage>
</organism>
<comment type="similarity">
    <text evidence="2 6">Belongs to the RER1 family.</text>
</comment>
<dbReference type="Proteomes" id="UP000230066">
    <property type="component" value="Unassembled WGS sequence"/>
</dbReference>
<proteinExistence type="inferred from homology"/>
<dbReference type="GO" id="GO:0006890">
    <property type="term" value="P:retrograde vesicle-mediated transport, Golgi to endoplasmic reticulum"/>
    <property type="evidence" value="ECO:0007669"/>
    <property type="project" value="TreeGrafter"/>
</dbReference>
<dbReference type="PANTHER" id="PTHR10743:SF0">
    <property type="entry name" value="PROTEIN RER1"/>
    <property type="match status" value="1"/>
</dbReference>
<sequence length="189" mass="22266">MDYYRSEPPAGLTETPPSLRKVKTMYQSFMDSVTPYLIPRWVATGALFIFYWLRVLVLQGFHVVSYALAIFLLNRLIGFLSPMIDPDMDPDADPVLPTKSSEDFRPFLRRLPELKVWNSCTLALLISVLCTFFPFLDIPVFWPILVIYFLLLFYLTMKRQIMHMIKYRYLPFTYGKPRHQNSTIHSARR</sequence>
<dbReference type="Pfam" id="PF03248">
    <property type="entry name" value="Rer1"/>
    <property type="match status" value="1"/>
</dbReference>
<comment type="subcellular location">
    <subcellularLocation>
        <location evidence="1">Membrane</location>
        <topology evidence="1">Multi-pass membrane protein</topology>
    </subcellularLocation>
</comment>
<dbReference type="GO" id="GO:0006621">
    <property type="term" value="P:protein retention in ER lumen"/>
    <property type="evidence" value="ECO:0007669"/>
    <property type="project" value="TreeGrafter"/>
</dbReference>
<evidence type="ECO:0000256" key="4">
    <source>
        <dbReference type="ARBA" id="ARBA00022989"/>
    </source>
</evidence>
<evidence type="ECO:0000313" key="9">
    <source>
        <dbReference type="Proteomes" id="UP000230066"/>
    </source>
</evidence>
<evidence type="ECO:0000256" key="5">
    <source>
        <dbReference type="ARBA" id="ARBA00023136"/>
    </source>
</evidence>
<dbReference type="AlphaFoldDB" id="A0A4E0RWD0"/>
<evidence type="ECO:0000313" key="8">
    <source>
        <dbReference type="EMBL" id="THD25837.1"/>
    </source>
</evidence>
<reference evidence="8" key="1">
    <citation type="submission" date="2019-03" db="EMBL/GenBank/DDBJ databases">
        <title>Improved annotation for the trematode Fasciola hepatica.</title>
        <authorList>
            <person name="Choi Y.-J."/>
            <person name="Martin J."/>
            <person name="Mitreva M."/>
        </authorList>
    </citation>
    <scope>NUCLEOTIDE SEQUENCE [LARGE SCALE GENOMIC DNA]</scope>
</reference>
<evidence type="ECO:0000256" key="1">
    <source>
        <dbReference type="ARBA" id="ARBA00004141"/>
    </source>
</evidence>
<evidence type="ECO:0000256" key="6">
    <source>
        <dbReference type="PIRNR" id="PIRNR016013"/>
    </source>
</evidence>
<dbReference type="GO" id="GO:0000139">
    <property type="term" value="C:Golgi membrane"/>
    <property type="evidence" value="ECO:0007669"/>
    <property type="project" value="TreeGrafter"/>
</dbReference>
<keyword evidence="9" id="KW-1185">Reference proteome</keyword>
<keyword evidence="4 7" id="KW-1133">Transmembrane helix</keyword>
<evidence type="ECO:0000256" key="2">
    <source>
        <dbReference type="ARBA" id="ARBA00006070"/>
    </source>
</evidence>
<evidence type="ECO:0000256" key="3">
    <source>
        <dbReference type="ARBA" id="ARBA00022692"/>
    </source>
</evidence>
<dbReference type="PIRSF" id="PIRSF016013">
    <property type="entry name" value="AtER_Rer1p"/>
    <property type="match status" value="1"/>
</dbReference>
<dbReference type="PANTHER" id="PTHR10743">
    <property type="entry name" value="PROTEIN RER1"/>
    <property type="match status" value="1"/>
</dbReference>
<comment type="function">
    <text evidence="6">Involved in the retrieval of endoplasmic reticulum membrane proteins from the early Golgi compartment.</text>
</comment>
<gene>
    <name evidence="8" type="ORF">D915_003169</name>
</gene>
<comment type="caution">
    <text evidence="8">The sequence shown here is derived from an EMBL/GenBank/DDBJ whole genome shotgun (WGS) entry which is preliminary data.</text>
</comment>
<evidence type="ECO:0000256" key="7">
    <source>
        <dbReference type="SAM" id="Phobius"/>
    </source>
</evidence>
<name>A0A4E0RWD0_FASHE</name>
<keyword evidence="5 6" id="KW-0472">Membrane</keyword>
<feature type="transmembrane region" description="Helical" evidence="7">
    <location>
        <begin position="140"/>
        <end position="157"/>
    </location>
</feature>
<accession>A0A4E0RWD0</accession>